<gene>
    <name evidence="2" type="ORF">SGLAD_v1c03690</name>
</gene>
<sequence length="205" mass="24436">MCCKCSKNIFNNCSCSIYEVNCTNSCCWCCSFDKFEFDNLKFNYFNEILIELEKVLSNHKHLKIVKKVLKQSLQDLNSLKKEFKVISEKNYLKIIDNASDIKIACIEIETDLGYKIRNILKQWEIQIEIIYLIINFEEEYFSKKVYVSLSKYILFIYKYMYSFANLFKLISNTPENISLIETIKEKFIDLDNSIKDLDYKLKLKI</sequence>
<dbReference type="KEGG" id="sgq:SGLAD_v1c03690"/>
<organism evidence="2 3">
    <name type="scientific">Spiroplasma gladiatoris</name>
    <dbReference type="NCBI Taxonomy" id="2143"/>
    <lineage>
        <taxon>Bacteria</taxon>
        <taxon>Bacillati</taxon>
        <taxon>Mycoplasmatota</taxon>
        <taxon>Mollicutes</taxon>
        <taxon>Entomoplasmatales</taxon>
        <taxon>Spiroplasmataceae</taxon>
        <taxon>Spiroplasma</taxon>
    </lineage>
</organism>
<dbReference type="Proteomes" id="UP000294309">
    <property type="component" value="Chromosome"/>
</dbReference>
<keyword evidence="1" id="KW-0175">Coiled coil</keyword>
<keyword evidence="3" id="KW-1185">Reference proteome</keyword>
<dbReference type="RefSeq" id="WP_134297359.1">
    <property type="nucleotide sequence ID" value="NZ_CP038013.1"/>
</dbReference>
<name>A0A4P7AIJ1_9MOLU</name>
<proteinExistence type="predicted"/>
<dbReference type="OrthoDB" id="389325at2"/>
<dbReference type="AlphaFoldDB" id="A0A4P7AIJ1"/>
<dbReference type="EMBL" id="CP038013">
    <property type="protein sequence ID" value="QBQ07568.1"/>
    <property type="molecule type" value="Genomic_DNA"/>
</dbReference>
<feature type="coiled-coil region" evidence="1">
    <location>
        <begin position="62"/>
        <end position="89"/>
    </location>
</feature>
<evidence type="ECO:0000256" key="1">
    <source>
        <dbReference type="SAM" id="Coils"/>
    </source>
</evidence>
<evidence type="ECO:0000313" key="3">
    <source>
        <dbReference type="Proteomes" id="UP000294309"/>
    </source>
</evidence>
<reference evidence="2 3" key="1">
    <citation type="submission" date="2019-03" db="EMBL/GenBank/DDBJ databases">
        <title>Complete genome sequence of Spiroplasma gladiatoris TG-1 (DSM 22552).</title>
        <authorList>
            <person name="Lin Y.-C."/>
            <person name="Chou L."/>
            <person name="Kuo C.-H."/>
        </authorList>
    </citation>
    <scope>NUCLEOTIDE SEQUENCE [LARGE SCALE GENOMIC DNA]</scope>
    <source>
        <strain evidence="2 3">TG-1</strain>
    </source>
</reference>
<protein>
    <submittedName>
        <fullName evidence="2">Uncharacterized protein</fullName>
    </submittedName>
</protein>
<accession>A0A4P7AIJ1</accession>
<evidence type="ECO:0000313" key="2">
    <source>
        <dbReference type="EMBL" id="QBQ07568.1"/>
    </source>
</evidence>